<keyword evidence="2" id="KW-0808">Transferase</keyword>
<proteinExistence type="inferred from homology"/>
<accession>A0A512CF70</accession>
<dbReference type="Proteomes" id="UP000321301">
    <property type="component" value="Unassembled WGS sequence"/>
</dbReference>
<dbReference type="EMBL" id="BJYV01000018">
    <property type="protein sequence ID" value="GEO22881.1"/>
    <property type="molecule type" value="Genomic_DNA"/>
</dbReference>
<dbReference type="InterPro" id="IPR043129">
    <property type="entry name" value="ATPase_NBD"/>
</dbReference>
<dbReference type="AlphaFoldDB" id="A0A512CF70"/>
<evidence type="ECO:0000256" key="1">
    <source>
        <dbReference type="ARBA" id="ARBA00006479"/>
    </source>
</evidence>
<keyword evidence="2" id="KW-0418">Kinase</keyword>
<sequence>MDTLKLIRDNLKFGSKMKGNNMVLGLDIGGTKISSGLFSNGGLIESMEIKTPANAPKEEILETISQQIAAYEHFNLKAIGIGIPGLVDPIHGIIYNLANIPSFHNVNLKEYLEERFGIPVAINNDANCFALGEYKFGAARIHKHVIGITLGTGIGTGIIANGHLYTGRLCGAGEWGAIPYLDGTFEDYCGSKFFKERYKTSAKKLSVRASAGDEEAIAIFYEFGKHIGALIYRLLLTFAPEAIVIGGSIRKAFPYFEKGVQEVIDAFPYLPISGDLKVYVSSSNDSAILGAISLVEENKYLLNSDESINVSNPLV</sequence>
<dbReference type="PANTHER" id="PTHR18964:SF149">
    <property type="entry name" value="BIFUNCTIONAL UDP-N-ACETYLGLUCOSAMINE 2-EPIMERASE_N-ACETYLMANNOSAMINE KINASE"/>
    <property type="match status" value="1"/>
</dbReference>
<organism evidence="2 3">
    <name type="scientific">Cyclobacterium qasimii</name>
    <dbReference type="NCBI Taxonomy" id="1350429"/>
    <lineage>
        <taxon>Bacteria</taxon>
        <taxon>Pseudomonadati</taxon>
        <taxon>Bacteroidota</taxon>
        <taxon>Cytophagia</taxon>
        <taxon>Cytophagales</taxon>
        <taxon>Cyclobacteriaceae</taxon>
        <taxon>Cyclobacterium</taxon>
    </lineage>
</organism>
<comment type="caution">
    <text evidence="2">The sequence shown here is derived from an EMBL/GenBank/DDBJ whole genome shotgun (WGS) entry which is preliminary data.</text>
</comment>
<reference evidence="2 3" key="1">
    <citation type="submission" date="2019-07" db="EMBL/GenBank/DDBJ databases">
        <title>Whole genome shotgun sequence of Cyclobacterium qasimii NBRC 106168.</title>
        <authorList>
            <person name="Hosoyama A."/>
            <person name="Uohara A."/>
            <person name="Ohji S."/>
            <person name="Ichikawa N."/>
        </authorList>
    </citation>
    <scope>NUCLEOTIDE SEQUENCE [LARGE SCALE GENOMIC DNA]</scope>
    <source>
        <strain evidence="2 3">NBRC 106168</strain>
    </source>
</reference>
<dbReference type="Gene3D" id="3.30.420.40">
    <property type="match status" value="2"/>
</dbReference>
<dbReference type="SUPFAM" id="SSF53067">
    <property type="entry name" value="Actin-like ATPase domain"/>
    <property type="match status" value="1"/>
</dbReference>
<keyword evidence="3" id="KW-1185">Reference proteome</keyword>
<dbReference type="GO" id="GO:0016301">
    <property type="term" value="F:kinase activity"/>
    <property type="evidence" value="ECO:0007669"/>
    <property type="project" value="UniProtKB-KW"/>
</dbReference>
<evidence type="ECO:0000313" key="2">
    <source>
        <dbReference type="EMBL" id="GEO22881.1"/>
    </source>
</evidence>
<dbReference type="PANTHER" id="PTHR18964">
    <property type="entry name" value="ROK (REPRESSOR, ORF, KINASE) FAMILY"/>
    <property type="match status" value="1"/>
</dbReference>
<gene>
    <name evidence="2" type="ORF">CQA01_34150</name>
</gene>
<dbReference type="Pfam" id="PF00480">
    <property type="entry name" value="ROK"/>
    <property type="match status" value="1"/>
</dbReference>
<protein>
    <submittedName>
        <fullName evidence="2">Sugar kinase</fullName>
    </submittedName>
</protein>
<dbReference type="InterPro" id="IPR000600">
    <property type="entry name" value="ROK"/>
</dbReference>
<evidence type="ECO:0000313" key="3">
    <source>
        <dbReference type="Proteomes" id="UP000321301"/>
    </source>
</evidence>
<name>A0A512CF70_9BACT</name>
<comment type="similarity">
    <text evidence="1">Belongs to the ROK (NagC/XylR) family.</text>
</comment>